<evidence type="ECO:0000259" key="3">
    <source>
        <dbReference type="SMART" id="SM00093"/>
    </source>
</evidence>
<dbReference type="InterPro" id="IPR042178">
    <property type="entry name" value="Serpin_sf_1"/>
</dbReference>
<dbReference type="InterPro" id="IPR000215">
    <property type="entry name" value="Serpin_fam"/>
</dbReference>
<dbReference type="InterPro" id="IPR036186">
    <property type="entry name" value="Serpin_sf"/>
</dbReference>
<evidence type="ECO:0000313" key="5">
    <source>
        <dbReference type="Proteomes" id="UP000193944"/>
    </source>
</evidence>
<evidence type="ECO:0000256" key="2">
    <source>
        <dbReference type="RuleBase" id="RU000411"/>
    </source>
</evidence>
<comment type="caution">
    <text evidence="4">The sequence shown here is derived from an EMBL/GenBank/DDBJ whole genome shotgun (WGS) entry which is preliminary data.</text>
</comment>
<dbReference type="PANTHER" id="PTHR11461:SF211">
    <property type="entry name" value="GH10112P-RELATED"/>
    <property type="match status" value="1"/>
</dbReference>
<dbReference type="PANTHER" id="PTHR11461">
    <property type="entry name" value="SERINE PROTEASE INHIBITOR, SERPIN"/>
    <property type="match status" value="1"/>
</dbReference>
<dbReference type="EMBL" id="MCFG01000114">
    <property type="protein sequence ID" value="ORX81642.1"/>
    <property type="molecule type" value="Genomic_DNA"/>
</dbReference>
<gene>
    <name evidence="4" type="ORF">BCR32DRAFT_327224</name>
</gene>
<dbReference type="Proteomes" id="UP000193944">
    <property type="component" value="Unassembled WGS sequence"/>
</dbReference>
<evidence type="ECO:0000313" key="4">
    <source>
        <dbReference type="EMBL" id="ORX81642.1"/>
    </source>
</evidence>
<protein>
    <recommendedName>
        <fullName evidence="3">Serpin domain-containing protein</fullName>
    </recommendedName>
</protein>
<reference evidence="4 5" key="2">
    <citation type="submission" date="2016-08" db="EMBL/GenBank/DDBJ databases">
        <title>Pervasive Adenine N6-methylation of Active Genes in Fungi.</title>
        <authorList>
            <consortium name="DOE Joint Genome Institute"/>
            <person name="Mondo S.J."/>
            <person name="Dannebaum R.O."/>
            <person name="Kuo R.C."/>
            <person name="Labutti K."/>
            <person name="Haridas S."/>
            <person name="Kuo A."/>
            <person name="Salamov A."/>
            <person name="Ahrendt S.R."/>
            <person name="Lipzen A."/>
            <person name="Sullivan W."/>
            <person name="Andreopoulos W.B."/>
            <person name="Clum A."/>
            <person name="Lindquist E."/>
            <person name="Daum C."/>
            <person name="Ramamoorthy G.K."/>
            <person name="Gryganskyi A."/>
            <person name="Culley D."/>
            <person name="Magnuson J.K."/>
            <person name="James T.Y."/>
            <person name="O'Malley M.A."/>
            <person name="Stajich J.E."/>
            <person name="Spatafora J.W."/>
            <person name="Visel A."/>
            <person name="Grigoriev I.V."/>
        </authorList>
    </citation>
    <scope>NUCLEOTIDE SEQUENCE [LARGE SCALE GENOMIC DNA]</scope>
    <source>
        <strain evidence="4 5">S4</strain>
    </source>
</reference>
<dbReference type="STRING" id="1754192.A0A1Y1X7D6"/>
<dbReference type="OrthoDB" id="661148at2759"/>
<dbReference type="Gene3D" id="3.30.497.10">
    <property type="entry name" value="Antithrombin, subunit I, domain 2"/>
    <property type="match status" value="1"/>
</dbReference>
<dbReference type="GO" id="GO:0004867">
    <property type="term" value="F:serine-type endopeptidase inhibitor activity"/>
    <property type="evidence" value="ECO:0007669"/>
    <property type="project" value="InterPro"/>
</dbReference>
<reference evidence="4 5" key="1">
    <citation type="submission" date="2016-08" db="EMBL/GenBank/DDBJ databases">
        <title>A Parts List for Fungal Cellulosomes Revealed by Comparative Genomics.</title>
        <authorList>
            <consortium name="DOE Joint Genome Institute"/>
            <person name="Haitjema C.H."/>
            <person name="Gilmore S.P."/>
            <person name="Henske J.K."/>
            <person name="Solomon K.V."/>
            <person name="De Groot R."/>
            <person name="Kuo A."/>
            <person name="Mondo S.J."/>
            <person name="Salamov A.A."/>
            <person name="Labutti K."/>
            <person name="Zhao Z."/>
            <person name="Chiniquy J."/>
            <person name="Barry K."/>
            <person name="Brewer H.M."/>
            <person name="Purvine S.O."/>
            <person name="Wright A.T."/>
            <person name="Boxma B."/>
            <person name="Van Alen T."/>
            <person name="Hackstein J.H."/>
            <person name="Baker S.E."/>
            <person name="Grigoriev I.V."/>
            <person name="O'Malley M.A."/>
        </authorList>
    </citation>
    <scope>NUCLEOTIDE SEQUENCE [LARGE SCALE GENOMIC DNA]</scope>
    <source>
        <strain evidence="4 5">S4</strain>
    </source>
</reference>
<dbReference type="GO" id="GO:0005615">
    <property type="term" value="C:extracellular space"/>
    <property type="evidence" value="ECO:0007669"/>
    <property type="project" value="InterPro"/>
</dbReference>
<dbReference type="PROSITE" id="PS00284">
    <property type="entry name" value="SERPIN"/>
    <property type="match status" value="1"/>
</dbReference>
<sequence>MLNTLCHKDLNEINKNNMLISSIINKSKTVELANGVFTRKTPVPSFTQMIKQYEAKIDKLKDAESINKWCSDVTHSKISKVIDFISPDDVMILINAIYFKGSWLKTFNERYTEKGIFMNCYKDKSWVDFMYMKEKFDYFEDEKIQAISLKYKKDNMVATIILPQDNVNDYIENLTLEKYKDLINKMKNIKVKLYLPKFEIKYETELSNTIKSLGIIQAFSSNANFSSMVDVKDAYIGKIYHKAYIKIDEKGTEAYAVTYSELRSMNRFKPRIPEMRINRPFLFIIRNEKLPYGDDIFFMSKIEKIEAYPSEYQFSSRGYIITNK</sequence>
<name>A0A1Y1X7D6_9FUNG</name>
<dbReference type="InterPro" id="IPR023796">
    <property type="entry name" value="Serpin_dom"/>
</dbReference>
<accession>A0A1Y1X7D6</accession>
<dbReference type="SUPFAM" id="SSF56574">
    <property type="entry name" value="Serpins"/>
    <property type="match status" value="1"/>
</dbReference>
<feature type="domain" description="Serpin" evidence="3">
    <location>
        <begin position="1"/>
        <end position="309"/>
    </location>
</feature>
<organism evidence="4 5">
    <name type="scientific">Anaeromyces robustus</name>
    <dbReference type="NCBI Taxonomy" id="1754192"/>
    <lineage>
        <taxon>Eukaryota</taxon>
        <taxon>Fungi</taxon>
        <taxon>Fungi incertae sedis</taxon>
        <taxon>Chytridiomycota</taxon>
        <taxon>Chytridiomycota incertae sedis</taxon>
        <taxon>Neocallimastigomycetes</taxon>
        <taxon>Neocallimastigales</taxon>
        <taxon>Neocallimastigaceae</taxon>
        <taxon>Anaeromyces</taxon>
    </lineage>
</organism>
<comment type="similarity">
    <text evidence="1 2">Belongs to the serpin family.</text>
</comment>
<dbReference type="Gene3D" id="2.30.39.10">
    <property type="entry name" value="Alpha-1-antitrypsin, domain 1"/>
    <property type="match status" value="1"/>
</dbReference>
<dbReference type="SMART" id="SM00093">
    <property type="entry name" value="SERPIN"/>
    <property type="match status" value="1"/>
</dbReference>
<dbReference type="InterPro" id="IPR042185">
    <property type="entry name" value="Serpin_sf_2"/>
</dbReference>
<evidence type="ECO:0000256" key="1">
    <source>
        <dbReference type="ARBA" id="ARBA00009500"/>
    </source>
</evidence>
<dbReference type="InterPro" id="IPR023795">
    <property type="entry name" value="Serpin_CS"/>
</dbReference>
<dbReference type="AlphaFoldDB" id="A0A1Y1X7D6"/>
<dbReference type="Pfam" id="PF00079">
    <property type="entry name" value="Serpin"/>
    <property type="match status" value="1"/>
</dbReference>
<proteinExistence type="inferred from homology"/>
<keyword evidence="5" id="KW-1185">Reference proteome</keyword>